<reference evidence="8" key="1">
    <citation type="submission" date="2020-05" db="UniProtKB">
        <authorList>
            <consortium name="EnsemblMetazoa"/>
        </authorList>
    </citation>
    <scope>IDENTIFICATION</scope>
    <source>
        <strain evidence="8">USDA</strain>
    </source>
</reference>
<keyword evidence="4" id="KW-0235">DNA replication</keyword>
<dbReference type="Gene3D" id="3.60.21.60">
    <property type="match status" value="2"/>
</dbReference>
<proteinExistence type="inferred from homology"/>
<dbReference type="PANTHER" id="PTHR23061">
    <property type="entry name" value="DNA POLYMERASE 2 ALPHA 70 KDA SUBUNIT"/>
    <property type="match status" value="1"/>
</dbReference>
<evidence type="ECO:0000313" key="9">
    <source>
        <dbReference type="Proteomes" id="UP000095300"/>
    </source>
</evidence>
<evidence type="ECO:0000256" key="5">
    <source>
        <dbReference type="ARBA" id="ARBA00023242"/>
    </source>
</evidence>
<dbReference type="Gene3D" id="2.40.70.10">
    <property type="entry name" value="Acid Proteases"/>
    <property type="match status" value="1"/>
</dbReference>
<evidence type="ECO:0000256" key="4">
    <source>
        <dbReference type="ARBA" id="ARBA00022705"/>
    </source>
</evidence>
<keyword evidence="9" id="KW-1185">Reference proteome</keyword>
<comment type="subcellular location">
    <subcellularLocation>
        <location evidence="1">Nucleus</location>
    </subcellularLocation>
</comment>
<dbReference type="InterPro" id="IPR054300">
    <property type="entry name" value="OB_DPOA2"/>
</dbReference>
<accession>A0A1I8PTT3</accession>
<dbReference type="InterPro" id="IPR007185">
    <property type="entry name" value="DNA_pol_a/d/e_bsu"/>
</dbReference>
<dbReference type="EnsemblMetazoa" id="SCAU011019-RA">
    <property type="protein sequence ID" value="SCAU011019-PA"/>
    <property type="gene ID" value="SCAU011019"/>
</dbReference>
<gene>
    <name evidence="8" type="primary">106088077</name>
</gene>
<feature type="domain" description="DNA polymerase alpha subunit B OB" evidence="7">
    <location>
        <begin position="244"/>
        <end position="317"/>
    </location>
</feature>
<evidence type="ECO:0000259" key="7">
    <source>
        <dbReference type="Pfam" id="PF22062"/>
    </source>
</evidence>
<dbReference type="Pfam" id="PF04042">
    <property type="entry name" value="DNA_pol_E_B"/>
    <property type="match status" value="1"/>
</dbReference>
<dbReference type="InterPro" id="IPR016722">
    <property type="entry name" value="DNA_pol_alpha_bsu"/>
</dbReference>
<dbReference type="Pfam" id="PF22062">
    <property type="entry name" value="OB_DPOA2"/>
    <property type="match status" value="1"/>
</dbReference>
<dbReference type="STRING" id="35570.A0A1I8PTT3"/>
<dbReference type="GO" id="GO:0005658">
    <property type="term" value="C:alpha DNA polymerase:primase complex"/>
    <property type="evidence" value="ECO:0007669"/>
    <property type="project" value="TreeGrafter"/>
</dbReference>
<organism evidence="8 9">
    <name type="scientific">Stomoxys calcitrans</name>
    <name type="common">Stable fly</name>
    <name type="synonym">Conops calcitrans</name>
    <dbReference type="NCBI Taxonomy" id="35570"/>
    <lineage>
        <taxon>Eukaryota</taxon>
        <taxon>Metazoa</taxon>
        <taxon>Ecdysozoa</taxon>
        <taxon>Arthropoda</taxon>
        <taxon>Hexapoda</taxon>
        <taxon>Insecta</taxon>
        <taxon>Pterygota</taxon>
        <taxon>Neoptera</taxon>
        <taxon>Endopterygota</taxon>
        <taxon>Diptera</taxon>
        <taxon>Brachycera</taxon>
        <taxon>Muscomorpha</taxon>
        <taxon>Muscoidea</taxon>
        <taxon>Muscidae</taxon>
        <taxon>Stomoxys</taxon>
    </lineage>
</organism>
<keyword evidence="5" id="KW-0539">Nucleus</keyword>
<evidence type="ECO:0000313" key="8">
    <source>
        <dbReference type="EnsemblMetazoa" id="SCAU011019-PA"/>
    </source>
</evidence>
<name>A0A1I8PTT3_STOCA</name>
<dbReference type="PANTHER" id="PTHR23061:SF12">
    <property type="entry name" value="DNA POLYMERASE ALPHA SUBUNIT B"/>
    <property type="match status" value="1"/>
</dbReference>
<feature type="domain" description="DNA polymerase alpha/delta/epsilon subunit B" evidence="6">
    <location>
        <begin position="336"/>
        <end position="536"/>
    </location>
</feature>
<dbReference type="InterPro" id="IPR021109">
    <property type="entry name" value="Peptidase_aspartic_dom_sf"/>
</dbReference>
<dbReference type="VEuPathDB" id="VectorBase:SCAU011019"/>
<sequence>MNHLLRIYEGLPPEYRHYIRRHNFRTLDELIGLTDDFELLKRDESRQKKSLTSHMIIESEQNTPDPLFVGNARGTATIAGNVEKHHKCLALTAAGSENVSVVVNGVRINTLIDTGASLSYMDEATRQTVQTNGLEAKPMQRLIQMADKRVTTCNYLLNIHVIGNNILTDQLLTDQLLADQLLTNRLLTNRLLTNRLLTNRLLTNRLLTNRLLTNHLLNNRLLNNCLLTNRLLTNRLLTNHLLNNLQDLIKTIGIIHSDYDGPLDPSSTILVGSDESMCHTVRLNFSKTKSVGVFPGQVVMVTGMNPKGDVLMVEEVITEQNLQPPKPPQIADRLSFVIAAGPYTHDDDLVYDPLQDLVMYLKENRPNVLILCGPFMEADHKIINDNVTLAETFEAFFEKMITGIVEAIGQETTILVVASHRDAHTDCVYPTMSIQMKKSFANVHMLPDPSMIDLNGLIIGMTSTDIVDHILAEELAVNAGDKVKRVVNYLLHQKSFYPLNHPKEDQMCLDSDLASKYANIDRIPNILILPSTQKCFLRVVNGCLAINPGRLADNIGGTFARFIINPPAPKDEANLFNYVGCQVRKV</sequence>
<dbReference type="GO" id="GO:0003677">
    <property type="term" value="F:DNA binding"/>
    <property type="evidence" value="ECO:0007669"/>
    <property type="project" value="InterPro"/>
</dbReference>
<protein>
    <recommendedName>
        <fullName evidence="3">DNA polymerase alpha subunit B</fullName>
    </recommendedName>
</protein>
<dbReference type="SUPFAM" id="SSF50630">
    <property type="entry name" value="Acid proteases"/>
    <property type="match status" value="1"/>
</dbReference>
<dbReference type="Proteomes" id="UP000095300">
    <property type="component" value="Unassembled WGS sequence"/>
</dbReference>
<dbReference type="GO" id="GO:0006270">
    <property type="term" value="P:DNA replication initiation"/>
    <property type="evidence" value="ECO:0007669"/>
    <property type="project" value="TreeGrafter"/>
</dbReference>
<evidence type="ECO:0000256" key="3">
    <source>
        <dbReference type="ARBA" id="ARBA00018596"/>
    </source>
</evidence>
<evidence type="ECO:0000256" key="2">
    <source>
        <dbReference type="ARBA" id="ARBA00007299"/>
    </source>
</evidence>
<evidence type="ECO:0000256" key="1">
    <source>
        <dbReference type="ARBA" id="ARBA00004123"/>
    </source>
</evidence>
<dbReference type="AlphaFoldDB" id="A0A1I8PTT3"/>
<comment type="similarity">
    <text evidence="2">Belongs to the DNA polymerase alpha subunit B family.</text>
</comment>
<dbReference type="OrthoDB" id="336885at2759"/>
<dbReference type="Pfam" id="PF13650">
    <property type="entry name" value="Asp_protease_2"/>
    <property type="match status" value="1"/>
</dbReference>
<evidence type="ECO:0000259" key="6">
    <source>
        <dbReference type="Pfam" id="PF04042"/>
    </source>
</evidence>